<dbReference type="EMBL" id="CAKJTJ010000002">
    <property type="protein sequence ID" value="CAG9619932.1"/>
    <property type="molecule type" value="Genomic_DNA"/>
</dbReference>
<proteinExistence type="predicted"/>
<dbReference type="InterPro" id="IPR016181">
    <property type="entry name" value="Acyl_CoA_acyltransferase"/>
</dbReference>
<accession>A0ABM8YJ94</accession>
<dbReference type="PROSITE" id="PS51186">
    <property type="entry name" value="GNAT"/>
    <property type="match status" value="1"/>
</dbReference>
<name>A0ABM8YJ94_9BACI</name>
<feature type="domain" description="N-acetyltransferase" evidence="1">
    <location>
        <begin position="159"/>
        <end position="287"/>
    </location>
</feature>
<dbReference type="Proteomes" id="UP000789833">
    <property type="component" value="Unassembled WGS sequence"/>
</dbReference>
<dbReference type="InterPro" id="IPR036628">
    <property type="entry name" value="Clp_N_dom_sf"/>
</dbReference>
<gene>
    <name evidence="2" type="ORF">BACCIP111883_00700</name>
</gene>
<keyword evidence="3" id="KW-1185">Reference proteome</keyword>
<dbReference type="SUPFAM" id="SSF55729">
    <property type="entry name" value="Acyl-CoA N-acyltransferases (Nat)"/>
    <property type="match status" value="1"/>
</dbReference>
<dbReference type="Gene3D" id="1.10.1780.10">
    <property type="entry name" value="Clp, N-terminal domain"/>
    <property type="match status" value="1"/>
</dbReference>
<dbReference type="SUPFAM" id="SSF81923">
    <property type="entry name" value="Double Clp-N motif"/>
    <property type="match status" value="1"/>
</dbReference>
<protein>
    <recommendedName>
        <fullName evidence="1">N-acetyltransferase domain-containing protein</fullName>
    </recommendedName>
</protein>
<dbReference type="InterPro" id="IPR000182">
    <property type="entry name" value="GNAT_dom"/>
</dbReference>
<comment type="caution">
    <text evidence="2">The sequence shown here is derived from an EMBL/GenBank/DDBJ whole genome shotgun (WGS) entry which is preliminary data.</text>
</comment>
<sequence length="287" mass="33291">MVKYTDRVQRIWRILANKSDREMAITPLHLLLAMCEENTGPCAELHQYLMKKYGHQFLLDYEKHVIRTHSASLLQTTLPFPVTGKMMEVLNMAEKRMIRYNQTLLNEGHLMQATLRIDSSLGELFTEQDLIMFDKILCRARDMLVPLDNYFPSIENKQLFIRRALKKDEPEIIDFVKSEFGSGWLESIKNGMEHEDISIFVAYHNNIINGFACYEAHDKKRGTFGPMGISNQNREHGVGTILLHHCLLELKRKKYKYAILEGAGPIEFYEKVVGAMLIPIKENDLNK</sequence>
<evidence type="ECO:0000259" key="1">
    <source>
        <dbReference type="PROSITE" id="PS51186"/>
    </source>
</evidence>
<reference evidence="2 3" key="1">
    <citation type="submission" date="2021-10" db="EMBL/GenBank/DDBJ databases">
        <authorList>
            <person name="Criscuolo A."/>
        </authorList>
    </citation>
    <scope>NUCLEOTIDE SEQUENCE [LARGE SCALE GENOMIC DNA]</scope>
    <source>
        <strain evidence="3">CIP 111883</strain>
    </source>
</reference>
<dbReference type="RefSeq" id="WP_230499855.1">
    <property type="nucleotide sequence ID" value="NZ_CAKJTJ010000002.1"/>
</dbReference>
<dbReference type="Pfam" id="PF13508">
    <property type="entry name" value="Acetyltransf_7"/>
    <property type="match status" value="1"/>
</dbReference>
<dbReference type="Gene3D" id="3.40.630.30">
    <property type="match status" value="1"/>
</dbReference>
<evidence type="ECO:0000313" key="3">
    <source>
        <dbReference type="Proteomes" id="UP000789833"/>
    </source>
</evidence>
<evidence type="ECO:0000313" key="2">
    <source>
        <dbReference type="EMBL" id="CAG9619932.1"/>
    </source>
</evidence>
<organism evidence="2 3">
    <name type="scientific">Sutcliffiella rhizosphaerae</name>
    <dbReference type="NCBI Taxonomy" id="2880967"/>
    <lineage>
        <taxon>Bacteria</taxon>
        <taxon>Bacillati</taxon>
        <taxon>Bacillota</taxon>
        <taxon>Bacilli</taxon>
        <taxon>Bacillales</taxon>
        <taxon>Bacillaceae</taxon>
        <taxon>Sutcliffiella</taxon>
    </lineage>
</organism>